<evidence type="ECO:0000259" key="6">
    <source>
        <dbReference type="PROSITE" id="PS51742"/>
    </source>
</evidence>
<comment type="caution">
    <text evidence="7">The sequence shown here is derived from an EMBL/GenBank/DDBJ whole genome shotgun (WGS) entry which is preliminary data.</text>
</comment>
<evidence type="ECO:0000256" key="1">
    <source>
        <dbReference type="ARBA" id="ARBA00023015"/>
    </source>
</evidence>
<dbReference type="Proteomes" id="UP001370490">
    <property type="component" value="Unassembled WGS sequence"/>
</dbReference>
<dbReference type="EMBL" id="JBAMMX010000015">
    <property type="protein sequence ID" value="KAK6926010.1"/>
    <property type="molecule type" value="Genomic_DNA"/>
</dbReference>
<evidence type="ECO:0000256" key="3">
    <source>
        <dbReference type="ARBA" id="ARBA00023163"/>
    </source>
</evidence>
<evidence type="ECO:0000313" key="7">
    <source>
        <dbReference type="EMBL" id="KAK6926010.1"/>
    </source>
</evidence>
<name>A0AAN8Z881_9MAGN</name>
<feature type="compositionally biased region" description="Basic and acidic residues" evidence="5">
    <location>
        <begin position="273"/>
        <end position="282"/>
    </location>
</feature>
<feature type="region of interest" description="Disordered" evidence="5">
    <location>
        <begin position="195"/>
        <end position="282"/>
    </location>
</feature>
<feature type="compositionally biased region" description="Low complexity" evidence="5">
    <location>
        <begin position="51"/>
        <end position="60"/>
    </location>
</feature>
<comment type="subcellular location">
    <subcellularLocation>
        <location evidence="4">Nucleus</location>
    </subcellularLocation>
</comment>
<keyword evidence="4" id="KW-0539">Nucleus</keyword>
<keyword evidence="8" id="KW-1185">Reference proteome</keyword>
<sequence length="282" mass="29686">MAHQQTQSNEQRDGITGLEIIVAPPVMQIRLPEQPTEAGVPSQAGRKRGRPVGSGSRGPRAQAPPPPPFPWSIFYGGDSKPVMAILPRGEDLEALLESVALKESRALRINSAQGRLSLVSLSPQGPSSPLSYEGQWEILSLTGAIVPGNNVGKDHPLGGVTIRFSGQMGEVIEGRINGPVIVDTAVVVSMTSFNFPGEAKPKRRRRTGPKPAGPVPATEGALPVEDEAPGEEQDTASAANAGHDVRSEQEGIPSSASPSLERESLRATVNPSNEKDVNPKGC</sequence>
<accession>A0AAN8Z881</accession>
<keyword evidence="1 4" id="KW-0805">Transcription regulation</keyword>
<dbReference type="CDD" id="cd11378">
    <property type="entry name" value="DUF296"/>
    <property type="match status" value="1"/>
</dbReference>
<evidence type="ECO:0000256" key="2">
    <source>
        <dbReference type="ARBA" id="ARBA00023125"/>
    </source>
</evidence>
<dbReference type="PROSITE" id="PS51742">
    <property type="entry name" value="PPC"/>
    <property type="match status" value="1"/>
</dbReference>
<dbReference type="PANTHER" id="PTHR31500:SF56">
    <property type="entry name" value="AT-HOOK MOTIF NUCLEAR-LOCALIZED PROTEIN"/>
    <property type="match status" value="1"/>
</dbReference>
<dbReference type="GO" id="GO:0005634">
    <property type="term" value="C:nucleus"/>
    <property type="evidence" value="ECO:0007669"/>
    <property type="project" value="UniProtKB-SubCell"/>
</dbReference>
<protein>
    <recommendedName>
        <fullName evidence="4">AT-hook motif nuclear-localized protein</fullName>
    </recommendedName>
</protein>
<dbReference type="SUPFAM" id="SSF117856">
    <property type="entry name" value="AF0104/ALDC/Ptd012-like"/>
    <property type="match status" value="1"/>
</dbReference>
<dbReference type="InterPro" id="IPR005175">
    <property type="entry name" value="PPC_dom"/>
</dbReference>
<dbReference type="AlphaFoldDB" id="A0AAN8Z881"/>
<reference evidence="7 8" key="1">
    <citation type="submission" date="2023-12" db="EMBL/GenBank/DDBJ databases">
        <title>A high-quality genome assembly for Dillenia turbinata (Dilleniales).</title>
        <authorList>
            <person name="Chanderbali A."/>
        </authorList>
    </citation>
    <scope>NUCLEOTIDE SEQUENCE [LARGE SCALE GENOMIC DNA]</scope>
    <source>
        <strain evidence="7">LSX21</strain>
        <tissue evidence="7">Leaf</tissue>
    </source>
</reference>
<gene>
    <name evidence="7" type="ORF">RJ641_007729</name>
</gene>
<keyword evidence="3 4" id="KW-0804">Transcription</keyword>
<evidence type="ECO:0000256" key="5">
    <source>
        <dbReference type="SAM" id="MobiDB-lite"/>
    </source>
</evidence>
<comment type="domain">
    <text evidence="4">The PPC domain mediates interactions between AHL proteins.</text>
</comment>
<keyword evidence="2 4" id="KW-0238">DNA-binding</keyword>
<dbReference type="Gene3D" id="3.30.1330.80">
    <property type="entry name" value="Hypothetical protein, similar to alpha- acetolactate decarboxylase, domain 2"/>
    <property type="match status" value="1"/>
</dbReference>
<dbReference type="PANTHER" id="PTHR31500">
    <property type="entry name" value="AT-HOOK MOTIF NUCLEAR-LOCALIZED PROTEIN 9"/>
    <property type="match status" value="1"/>
</dbReference>
<proteinExistence type="predicted"/>
<feature type="region of interest" description="Disordered" evidence="5">
    <location>
        <begin position="27"/>
        <end position="69"/>
    </location>
</feature>
<comment type="function">
    <text evidence="4">Transcription factor that specifically binds AT-rich DNA sequences related to the nuclear matrix attachment regions (MARs).</text>
</comment>
<dbReference type="GO" id="GO:0003680">
    <property type="term" value="F:minor groove of adenine-thymine-rich DNA binding"/>
    <property type="evidence" value="ECO:0007669"/>
    <property type="project" value="UniProtKB-UniRule"/>
</dbReference>
<feature type="domain" description="PPC" evidence="6">
    <location>
        <begin position="76"/>
        <end position="215"/>
    </location>
</feature>
<organism evidence="7 8">
    <name type="scientific">Dillenia turbinata</name>
    <dbReference type="NCBI Taxonomy" id="194707"/>
    <lineage>
        <taxon>Eukaryota</taxon>
        <taxon>Viridiplantae</taxon>
        <taxon>Streptophyta</taxon>
        <taxon>Embryophyta</taxon>
        <taxon>Tracheophyta</taxon>
        <taxon>Spermatophyta</taxon>
        <taxon>Magnoliopsida</taxon>
        <taxon>eudicotyledons</taxon>
        <taxon>Gunneridae</taxon>
        <taxon>Pentapetalae</taxon>
        <taxon>Dilleniales</taxon>
        <taxon>Dilleniaceae</taxon>
        <taxon>Dillenia</taxon>
    </lineage>
</organism>
<evidence type="ECO:0000313" key="8">
    <source>
        <dbReference type="Proteomes" id="UP001370490"/>
    </source>
</evidence>
<dbReference type="InterPro" id="IPR039605">
    <property type="entry name" value="AHL"/>
</dbReference>
<evidence type="ECO:0000256" key="4">
    <source>
        <dbReference type="RuleBase" id="RU367031"/>
    </source>
</evidence>
<feature type="compositionally biased region" description="Acidic residues" evidence="5">
    <location>
        <begin position="224"/>
        <end position="234"/>
    </location>
</feature>
<dbReference type="Pfam" id="PF03479">
    <property type="entry name" value="PCC"/>
    <property type="match status" value="1"/>
</dbReference>